<name>A0A0C2WBJ9_SERVB</name>
<gene>
    <name evidence="2" type="ORF">M408DRAFT_76966</name>
</gene>
<organism evidence="2 3">
    <name type="scientific">Serendipita vermifera MAFF 305830</name>
    <dbReference type="NCBI Taxonomy" id="933852"/>
    <lineage>
        <taxon>Eukaryota</taxon>
        <taxon>Fungi</taxon>
        <taxon>Dikarya</taxon>
        <taxon>Basidiomycota</taxon>
        <taxon>Agaricomycotina</taxon>
        <taxon>Agaricomycetes</taxon>
        <taxon>Sebacinales</taxon>
        <taxon>Serendipitaceae</taxon>
        <taxon>Serendipita</taxon>
    </lineage>
</organism>
<dbReference type="PANTHER" id="PTHR23024:SF242">
    <property type="entry name" value="ALPHA_BETA HYDROLASE FOLD-3 DOMAIN-CONTAINING PROTEIN-RELATED"/>
    <property type="match status" value="1"/>
</dbReference>
<proteinExistence type="predicted"/>
<evidence type="ECO:0000313" key="3">
    <source>
        <dbReference type="Proteomes" id="UP000054097"/>
    </source>
</evidence>
<dbReference type="AlphaFoldDB" id="A0A0C2WBJ9"/>
<reference evidence="2 3" key="1">
    <citation type="submission" date="2014-04" db="EMBL/GenBank/DDBJ databases">
        <authorList>
            <consortium name="DOE Joint Genome Institute"/>
            <person name="Kuo A."/>
            <person name="Zuccaro A."/>
            <person name="Kohler A."/>
            <person name="Nagy L.G."/>
            <person name="Floudas D."/>
            <person name="Copeland A."/>
            <person name="Barry K.W."/>
            <person name="Cichocki N."/>
            <person name="Veneault-Fourrey C."/>
            <person name="LaButti K."/>
            <person name="Lindquist E.A."/>
            <person name="Lipzen A."/>
            <person name="Lundell T."/>
            <person name="Morin E."/>
            <person name="Murat C."/>
            <person name="Sun H."/>
            <person name="Tunlid A."/>
            <person name="Henrissat B."/>
            <person name="Grigoriev I.V."/>
            <person name="Hibbett D.S."/>
            <person name="Martin F."/>
            <person name="Nordberg H.P."/>
            <person name="Cantor M.N."/>
            <person name="Hua S.X."/>
        </authorList>
    </citation>
    <scope>NUCLEOTIDE SEQUENCE [LARGE SCALE GENOMIC DNA]</scope>
    <source>
        <strain evidence="2 3">MAFF 305830</strain>
    </source>
</reference>
<dbReference type="SUPFAM" id="SSF53474">
    <property type="entry name" value="alpha/beta-Hydrolases"/>
    <property type="match status" value="1"/>
</dbReference>
<sequence length="355" mass="39178">MASHSAYNIEYYQILSKIQVIRSIRALAGFLGRWSGKVPTSDILPSETLYVPSTKGNRRITVNVYRTKGAEAQSSGRPIPVYINWHSSGFVIDAFGESVPFIAHLLSHPLLEQYPLLVLDCDYAKAPECPSPAATDDVRDVLEFVFSLPEKYDLNRVTIGGFSAGASMALGISAIVGAEAKDGKPLGKRSSVLSSHPIKAVIAFYPPTERALRPEVHIPPGVTFPGIVTPKFFTDVFAAAYFYPPTPLTEEERAQRIEKLLQSPLHTPRWANPRDFPKIIGLITCEYDNLSVEAEKLRAELMKDEYEKDVKGWMAKGVGHGWDVMVLPGQPGFEERQKSYDLAAEIIAQVGISSD</sequence>
<dbReference type="InterPro" id="IPR013094">
    <property type="entry name" value="AB_hydrolase_3"/>
</dbReference>
<feature type="domain" description="Alpha/beta hydrolase fold-3" evidence="1">
    <location>
        <begin position="84"/>
        <end position="322"/>
    </location>
</feature>
<dbReference type="EMBL" id="KN824332">
    <property type="protein sequence ID" value="KIM23798.1"/>
    <property type="molecule type" value="Genomic_DNA"/>
</dbReference>
<keyword evidence="3" id="KW-1185">Reference proteome</keyword>
<dbReference type="OrthoDB" id="408631at2759"/>
<reference evidence="3" key="2">
    <citation type="submission" date="2015-01" db="EMBL/GenBank/DDBJ databases">
        <title>Evolutionary Origins and Diversification of the Mycorrhizal Mutualists.</title>
        <authorList>
            <consortium name="DOE Joint Genome Institute"/>
            <consortium name="Mycorrhizal Genomics Consortium"/>
            <person name="Kohler A."/>
            <person name="Kuo A."/>
            <person name="Nagy L.G."/>
            <person name="Floudas D."/>
            <person name="Copeland A."/>
            <person name="Barry K.W."/>
            <person name="Cichocki N."/>
            <person name="Veneault-Fourrey C."/>
            <person name="LaButti K."/>
            <person name="Lindquist E.A."/>
            <person name="Lipzen A."/>
            <person name="Lundell T."/>
            <person name="Morin E."/>
            <person name="Murat C."/>
            <person name="Riley R."/>
            <person name="Ohm R."/>
            <person name="Sun H."/>
            <person name="Tunlid A."/>
            <person name="Henrissat B."/>
            <person name="Grigoriev I.V."/>
            <person name="Hibbett D.S."/>
            <person name="Martin F."/>
        </authorList>
    </citation>
    <scope>NUCLEOTIDE SEQUENCE [LARGE SCALE GENOMIC DNA]</scope>
    <source>
        <strain evidence="3">MAFF 305830</strain>
    </source>
</reference>
<dbReference type="STRING" id="933852.A0A0C2WBJ9"/>
<dbReference type="Pfam" id="PF07859">
    <property type="entry name" value="Abhydrolase_3"/>
    <property type="match status" value="1"/>
</dbReference>
<dbReference type="Gene3D" id="3.40.50.1820">
    <property type="entry name" value="alpha/beta hydrolase"/>
    <property type="match status" value="1"/>
</dbReference>
<evidence type="ECO:0000259" key="1">
    <source>
        <dbReference type="Pfam" id="PF07859"/>
    </source>
</evidence>
<evidence type="ECO:0000313" key="2">
    <source>
        <dbReference type="EMBL" id="KIM23798.1"/>
    </source>
</evidence>
<dbReference type="InterPro" id="IPR029058">
    <property type="entry name" value="AB_hydrolase_fold"/>
</dbReference>
<protein>
    <recommendedName>
        <fullName evidence="1">Alpha/beta hydrolase fold-3 domain-containing protein</fullName>
    </recommendedName>
</protein>
<dbReference type="InterPro" id="IPR050466">
    <property type="entry name" value="Carboxylest/Gibb_receptor"/>
</dbReference>
<dbReference type="PANTHER" id="PTHR23024">
    <property type="entry name" value="ARYLACETAMIDE DEACETYLASE"/>
    <property type="match status" value="1"/>
</dbReference>
<dbReference type="Proteomes" id="UP000054097">
    <property type="component" value="Unassembled WGS sequence"/>
</dbReference>
<dbReference type="GO" id="GO:0016787">
    <property type="term" value="F:hydrolase activity"/>
    <property type="evidence" value="ECO:0007669"/>
    <property type="project" value="InterPro"/>
</dbReference>
<dbReference type="HOGENOM" id="CLU_012494_3_0_1"/>
<accession>A0A0C2WBJ9</accession>